<dbReference type="GO" id="GO:0016020">
    <property type="term" value="C:membrane"/>
    <property type="evidence" value="ECO:0007669"/>
    <property type="project" value="GOC"/>
</dbReference>
<dbReference type="EMBL" id="BIXY01000035">
    <property type="protein sequence ID" value="GCF09023.1"/>
    <property type="molecule type" value="Genomic_DNA"/>
</dbReference>
<feature type="transmembrane region" description="Helical" evidence="10">
    <location>
        <begin position="342"/>
        <end position="359"/>
    </location>
</feature>
<comment type="caution">
    <text evidence="11">The sequence shown here is derived from an EMBL/GenBank/DDBJ whole genome shotgun (WGS) entry which is preliminary data.</text>
</comment>
<keyword evidence="8 10" id="KW-1133">Transmembrane helix</keyword>
<evidence type="ECO:0000256" key="9">
    <source>
        <dbReference type="ARBA" id="ARBA00023136"/>
    </source>
</evidence>
<dbReference type="GO" id="GO:0000009">
    <property type="term" value="F:alpha-1,6-mannosyltransferase activity"/>
    <property type="evidence" value="ECO:0007669"/>
    <property type="project" value="InterPro"/>
</dbReference>
<dbReference type="UniPathway" id="UPA00196"/>
<dbReference type="AlphaFoldDB" id="A0A5A5TDA8"/>
<protein>
    <recommendedName>
        <fullName evidence="13">Glycosyltransferase RgtA/B/C/D-like domain-containing protein</fullName>
    </recommendedName>
</protein>
<keyword evidence="3" id="KW-0337">GPI-anchor biosynthesis</keyword>
<dbReference type="PANTHER" id="PTHR12468:SF2">
    <property type="entry name" value="GPI MANNOSYLTRANSFERASE 2"/>
    <property type="match status" value="1"/>
</dbReference>
<evidence type="ECO:0000256" key="6">
    <source>
        <dbReference type="ARBA" id="ARBA00022692"/>
    </source>
</evidence>
<dbReference type="GO" id="GO:0031501">
    <property type="term" value="C:mannosyltransferase complex"/>
    <property type="evidence" value="ECO:0007669"/>
    <property type="project" value="TreeGrafter"/>
</dbReference>
<feature type="transmembrane region" description="Helical" evidence="10">
    <location>
        <begin position="251"/>
        <end position="270"/>
    </location>
</feature>
<feature type="transmembrane region" description="Helical" evidence="10">
    <location>
        <begin position="315"/>
        <end position="335"/>
    </location>
</feature>
<feature type="transmembrane region" description="Helical" evidence="10">
    <location>
        <begin position="167"/>
        <end position="193"/>
    </location>
</feature>
<proteinExistence type="predicted"/>
<dbReference type="Pfam" id="PF04188">
    <property type="entry name" value="Mannosyl_trans2"/>
    <property type="match status" value="1"/>
</dbReference>
<evidence type="ECO:0000256" key="2">
    <source>
        <dbReference type="ARBA" id="ARBA00004687"/>
    </source>
</evidence>
<feature type="transmembrane region" description="Helical" evidence="10">
    <location>
        <begin position="391"/>
        <end position="411"/>
    </location>
</feature>
<dbReference type="InterPro" id="IPR007315">
    <property type="entry name" value="PIG-V/Gpi18"/>
</dbReference>
<gene>
    <name evidence="11" type="ORF">KDI_25870</name>
</gene>
<comment type="subcellular location">
    <subcellularLocation>
        <location evidence="1">Endoplasmic reticulum membrane</location>
        <topology evidence="1">Multi-pass membrane protein</topology>
    </subcellularLocation>
</comment>
<evidence type="ECO:0000313" key="11">
    <source>
        <dbReference type="EMBL" id="GCF09023.1"/>
    </source>
</evidence>
<evidence type="ECO:0000256" key="5">
    <source>
        <dbReference type="ARBA" id="ARBA00022679"/>
    </source>
</evidence>
<keyword evidence="5" id="KW-0808">Transferase</keyword>
<reference evidence="11 12" key="1">
    <citation type="submission" date="2019-01" db="EMBL/GenBank/DDBJ databases">
        <title>Draft genome sequence of Dictyobacter sp. Uno17.</title>
        <authorList>
            <person name="Wang C.M."/>
            <person name="Zheng Y."/>
            <person name="Sakai Y."/>
            <person name="Abe K."/>
            <person name="Yokota A."/>
            <person name="Yabe S."/>
        </authorList>
    </citation>
    <scope>NUCLEOTIDE SEQUENCE [LARGE SCALE GENOMIC DNA]</scope>
    <source>
        <strain evidence="11 12">Uno17</strain>
    </source>
</reference>
<feature type="transmembrane region" description="Helical" evidence="10">
    <location>
        <begin position="205"/>
        <end position="231"/>
    </location>
</feature>
<keyword evidence="9 10" id="KW-0472">Membrane</keyword>
<evidence type="ECO:0000256" key="4">
    <source>
        <dbReference type="ARBA" id="ARBA00022676"/>
    </source>
</evidence>
<name>A0A5A5TDA8_9CHLR</name>
<accession>A0A5A5TDA8</accession>
<feature type="transmembrane region" description="Helical" evidence="10">
    <location>
        <begin position="111"/>
        <end position="128"/>
    </location>
</feature>
<dbReference type="GO" id="GO:0006506">
    <property type="term" value="P:GPI anchor biosynthetic process"/>
    <property type="evidence" value="ECO:0007669"/>
    <property type="project" value="UniProtKB-UniPathway"/>
</dbReference>
<keyword evidence="12" id="KW-1185">Reference proteome</keyword>
<evidence type="ECO:0000256" key="7">
    <source>
        <dbReference type="ARBA" id="ARBA00022824"/>
    </source>
</evidence>
<evidence type="ECO:0008006" key="13">
    <source>
        <dbReference type="Google" id="ProtNLM"/>
    </source>
</evidence>
<dbReference type="Proteomes" id="UP000322530">
    <property type="component" value="Unassembled WGS sequence"/>
</dbReference>
<keyword evidence="7" id="KW-0256">Endoplasmic reticulum</keyword>
<evidence type="ECO:0000256" key="1">
    <source>
        <dbReference type="ARBA" id="ARBA00004477"/>
    </source>
</evidence>
<organism evidence="11 12">
    <name type="scientific">Dictyobacter arantiisoli</name>
    <dbReference type="NCBI Taxonomy" id="2014874"/>
    <lineage>
        <taxon>Bacteria</taxon>
        <taxon>Bacillati</taxon>
        <taxon>Chloroflexota</taxon>
        <taxon>Ktedonobacteria</taxon>
        <taxon>Ktedonobacterales</taxon>
        <taxon>Dictyobacteraceae</taxon>
        <taxon>Dictyobacter</taxon>
    </lineage>
</organism>
<keyword evidence="6 10" id="KW-0812">Transmembrane</keyword>
<feature type="transmembrane region" description="Helical" evidence="10">
    <location>
        <begin position="135"/>
        <end position="155"/>
    </location>
</feature>
<keyword evidence="4" id="KW-0328">Glycosyltransferase</keyword>
<comment type="pathway">
    <text evidence="2">Glycolipid biosynthesis; glycosylphosphatidylinositol-anchor biosynthesis.</text>
</comment>
<sequence length="417" mass="47399">MKEMISPQSTVGLTSDLADDQITAKLSVPTRKTFGITIPDRWKPLWEIVLLFSFSRALFIVLTYIGVVLVSHPNYSGAGTSLHFLLESWDHWDANNYVNIAQRGYPTKNDFAFFPLYPFAIRIVAIVVRNYVVSGILLSNAAFLGALIVIHKLVLGVTGDTKVAQRTIVYLTFFPTAFFLFAAYNEAFFILFSAGMFLAMQHRQWLLAGILGALASGTRSVGILLVLPYLWECWSASDQKLFVLSKERFVRLLPICLIPIGLLVFCFYCWQKTGDPLAFSTVQAHWGRTTMWPWQAIWLTLYGIFQVHFGSFLQVHLLLDLSATLAFLLLTILGWRYLPKSYIIWSASILLLLLCNASISGDILQSNQRIVLESFPGFIVLGIISKKYPRLHQMLIFLFPFLLSILCLLFLERRWMV</sequence>
<evidence type="ECO:0000313" key="12">
    <source>
        <dbReference type="Proteomes" id="UP000322530"/>
    </source>
</evidence>
<evidence type="ECO:0000256" key="8">
    <source>
        <dbReference type="ARBA" id="ARBA00022989"/>
    </source>
</evidence>
<dbReference type="GO" id="GO:0004376">
    <property type="term" value="F:GPI mannosyltransferase activity"/>
    <property type="evidence" value="ECO:0007669"/>
    <property type="project" value="InterPro"/>
</dbReference>
<feature type="transmembrane region" description="Helical" evidence="10">
    <location>
        <begin position="291"/>
        <end position="309"/>
    </location>
</feature>
<evidence type="ECO:0000256" key="3">
    <source>
        <dbReference type="ARBA" id="ARBA00022502"/>
    </source>
</evidence>
<feature type="transmembrane region" description="Helical" evidence="10">
    <location>
        <begin position="48"/>
        <end position="70"/>
    </location>
</feature>
<dbReference type="PANTHER" id="PTHR12468">
    <property type="entry name" value="GPI MANNOSYLTRANSFERASE 2"/>
    <property type="match status" value="1"/>
</dbReference>
<evidence type="ECO:0000256" key="10">
    <source>
        <dbReference type="SAM" id="Phobius"/>
    </source>
</evidence>